<dbReference type="GO" id="GO:0016702">
    <property type="term" value="F:oxidoreductase activity, acting on single donors with incorporation of molecular oxygen, incorporation of two atoms of oxygen"/>
    <property type="evidence" value="ECO:0007669"/>
    <property type="project" value="UniProtKB-ARBA"/>
</dbReference>
<accession>A0AAV7JB99</accession>
<evidence type="ECO:0000313" key="2">
    <source>
        <dbReference type="EMBL" id="KAI6645997.1"/>
    </source>
</evidence>
<dbReference type="Proteomes" id="UP001165289">
    <property type="component" value="Unassembled WGS sequence"/>
</dbReference>
<sequence>MKNSSYLILPHGAMIFNGIHSCDVSEVAAKRIQEFPQQLRYDCNELYNSCIKAVKIVAESKPDLIILNTPHGISLTDSIGVYVNGQAKGNAEWNQNWSEFEVDIHLDSNIANLLVEHLRKDGIPTEGISAFSRTEIPLRWGEVIPIWFLKEITKIGVKVVIFSNPIHFVKGLAPVSERVQIGRSIGKFIRNLPHKVLYVVSGDLAHTHKTDCELPLYLPDPRWEIPLPADERVPLDFDIAVENWIKGIPFTQDVFSTPIKSIEEIITTWDVHVAKDAENWLVKATKLKGQALSCGIYGFGILHGLLISEIELGTRFQVNFLCRLAPTYYGMMVAAIVVEK</sequence>
<keyword evidence="3" id="KW-1185">Reference proteome</keyword>
<feature type="domain" description="Extradiol ring-cleavage dioxygenase class III enzyme subunit B" evidence="1">
    <location>
        <begin position="54"/>
        <end position="209"/>
    </location>
</feature>
<evidence type="ECO:0000259" key="1">
    <source>
        <dbReference type="Pfam" id="PF02900"/>
    </source>
</evidence>
<dbReference type="InterPro" id="IPR004183">
    <property type="entry name" value="Xdiol_dOase_suB"/>
</dbReference>
<dbReference type="Pfam" id="PF02900">
    <property type="entry name" value="LigB"/>
    <property type="match status" value="1"/>
</dbReference>
<dbReference type="EMBL" id="JAKMXF010000365">
    <property type="protein sequence ID" value="KAI6645997.1"/>
    <property type="molecule type" value="Genomic_DNA"/>
</dbReference>
<organism evidence="2 3">
    <name type="scientific">Oopsacas minuta</name>
    <dbReference type="NCBI Taxonomy" id="111878"/>
    <lineage>
        <taxon>Eukaryota</taxon>
        <taxon>Metazoa</taxon>
        <taxon>Porifera</taxon>
        <taxon>Hexactinellida</taxon>
        <taxon>Hexasterophora</taxon>
        <taxon>Lyssacinosida</taxon>
        <taxon>Leucopsacidae</taxon>
        <taxon>Oopsacas</taxon>
    </lineage>
</organism>
<dbReference type="Gene3D" id="3.40.830.10">
    <property type="entry name" value="LigB-like"/>
    <property type="match status" value="1"/>
</dbReference>
<comment type="caution">
    <text evidence="2">The sequence shown here is derived from an EMBL/GenBank/DDBJ whole genome shotgun (WGS) entry which is preliminary data.</text>
</comment>
<name>A0AAV7JB99_9METZ</name>
<evidence type="ECO:0000313" key="3">
    <source>
        <dbReference type="Proteomes" id="UP001165289"/>
    </source>
</evidence>
<dbReference type="GO" id="GO:0008198">
    <property type="term" value="F:ferrous iron binding"/>
    <property type="evidence" value="ECO:0007669"/>
    <property type="project" value="InterPro"/>
</dbReference>
<proteinExistence type="predicted"/>
<gene>
    <name evidence="2" type="ORF">LOD99_13250</name>
</gene>
<protein>
    <recommendedName>
        <fullName evidence="1">Extradiol ring-cleavage dioxygenase class III enzyme subunit B domain-containing protein</fullName>
    </recommendedName>
</protein>
<dbReference type="AlphaFoldDB" id="A0AAV7JB99"/>
<reference evidence="2 3" key="1">
    <citation type="journal article" date="2023" name="BMC Biol.">
        <title>The compact genome of the sponge Oopsacas minuta (Hexactinellida) is lacking key metazoan core genes.</title>
        <authorList>
            <person name="Santini S."/>
            <person name="Schenkelaars Q."/>
            <person name="Jourda C."/>
            <person name="Duchesne M."/>
            <person name="Belahbib H."/>
            <person name="Rocher C."/>
            <person name="Selva M."/>
            <person name="Riesgo A."/>
            <person name="Vervoort M."/>
            <person name="Leys S.P."/>
            <person name="Kodjabachian L."/>
            <person name="Le Bivic A."/>
            <person name="Borchiellini C."/>
            <person name="Claverie J.M."/>
            <person name="Renard E."/>
        </authorList>
    </citation>
    <scope>NUCLEOTIDE SEQUENCE [LARGE SCALE GENOMIC DNA]</scope>
    <source>
        <strain evidence="2">SPO-2</strain>
    </source>
</reference>
<dbReference type="SUPFAM" id="SSF53213">
    <property type="entry name" value="LigB-like"/>
    <property type="match status" value="1"/>
</dbReference>